<name>A0A3G1A8V6_9CREN</name>
<accession>A0A3G1A8V6</accession>
<reference evidence="2" key="1">
    <citation type="book" date="2010" name="EXTREMOPHILES" publisher="0:0-0">
        <title>Complete genome sequences of ten hyperthermophilic archaea reveal their metabolic capabilities and possible ecological roles.</title>
        <editorList>
            <person name="?"/>
        </editorList>
        <authorList>
            <person name="Ravin N.V."/>
            <person name="Mardanov A.V."/>
            <person name="Bonch-Osmolovskaya E.A."/>
            <person name="Skryabin K.G."/>
        </authorList>
    </citation>
    <scope>NUCLEOTIDE SEQUENCE [LARGE SCALE GENOMIC DNA]</scope>
    <source>
        <strain evidence="2">1505</strain>
    </source>
</reference>
<dbReference type="InterPro" id="IPR027417">
    <property type="entry name" value="P-loop_NTPase"/>
</dbReference>
<proteinExistence type="predicted"/>
<dbReference type="STRING" id="697581.TCARB_1787"/>
<protein>
    <recommendedName>
        <fullName evidence="3">AAA domain-containing protein</fullName>
    </recommendedName>
</protein>
<dbReference type="Gene3D" id="3.40.50.450">
    <property type="match status" value="1"/>
</dbReference>
<evidence type="ECO:0000313" key="1">
    <source>
        <dbReference type="EMBL" id="AJB42823.1"/>
    </source>
</evidence>
<evidence type="ECO:0000313" key="2">
    <source>
        <dbReference type="Proteomes" id="UP000266720"/>
    </source>
</evidence>
<organism evidence="1 2">
    <name type="scientific">Thermofilum adornatum 1505</name>
    <dbReference type="NCBI Taxonomy" id="697581"/>
    <lineage>
        <taxon>Archaea</taxon>
        <taxon>Thermoproteota</taxon>
        <taxon>Thermoprotei</taxon>
        <taxon>Thermofilales</taxon>
        <taxon>Thermofilaceae</taxon>
        <taxon>Thermofilum</taxon>
    </lineage>
</organism>
<dbReference type="Gene3D" id="3.40.50.300">
    <property type="entry name" value="P-loop containing nucleotide triphosphate hydrolases"/>
    <property type="match status" value="1"/>
</dbReference>
<dbReference type="Proteomes" id="UP000266720">
    <property type="component" value="Chromosome"/>
</dbReference>
<sequence>MNPHVNSRDLVAFVTGISGSGRYDLLKQLTTTAPDLNIIDVGTNMYQKSRELGVEIPDGKILDMDPLALEYLRAATFEDILKEVEKTRQKGQVAAISTHVCFRWKKHLLHAFNFHYVNMLSPDVYINIIDNAHYIYAALASSNAWRGKLTLKEILVWRDEEAFITRLLAEYQRKPYYVFPRHEDPQMLQKILYDVERAKKTGQKPAPKAYLSYPITHVKGDPEFMKQKDEVKQRLKQAGIVVFDPISIEDSILVDMAYEAEKNGKDTVEIPTATQTVQLPIKQIYEALDDIKDQIVARDYQLINQSDFIVVYYPTTVLSPGVLSEIKYGYTHNKHVYAIFPHQSASPFFEYYTTKIFKDLDTLIQHLQETHTTGENND</sequence>
<dbReference type="EMBL" id="CP007493">
    <property type="protein sequence ID" value="AJB42823.1"/>
    <property type="molecule type" value="Genomic_DNA"/>
</dbReference>
<dbReference type="KEGG" id="tcb:TCARB_1787"/>
<gene>
    <name evidence="1" type="ORF">TCARB_1787</name>
</gene>
<evidence type="ECO:0008006" key="3">
    <source>
        <dbReference type="Google" id="ProtNLM"/>
    </source>
</evidence>
<dbReference type="SUPFAM" id="SSF52309">
    <property type="entry name" value="N-(deoxy)ribosyltransferase-like"/>
    <property type="match status" value="1"/>
</dbReference>
<dbReference type="AlphaFoldDB" id="A0A3G1A8V6"/>